<dbReference type="CDD" id="cd11061">
    <property type="entry name" value="CYP67-like"/>
    <property type="match status" value="1"/>
</dbReference>
<dbReference type="PRINTS" id="PR00463">
    <property type="entry name" value="EP450I"/>
</dbReference>
<comment type="caution">
    <text evidence="1">The sequence shown here is derived from an EMBL/GenBank/DDBJ whole genome shotgun (WGS) entry which is preliminary data.</text>
</comment>
<dbReference type="PANTHER" id="PTHR24305:SF78">
    <property type="entry name" value="P450, PUTATIVE (EUROFUNG)-RELATED"/>
    <property type="match status" value="1"/>
</dbReference>
<dbReference type="InterPro" id="IPR036396">
    <property type="entry name" value="Cyt_P450_sf"/>
</dbReference>
<dbReference type="PANTHER" id="PTHR24305">
    <property type="entry name" value="CYTOCHROME P450"/>
    <property type="match status" value="1"/>
</dbReference>
<dbReference type="InterPro" id="IPR050121">
    <property type="entry name" value="Cytochrome_P450_monoxygenase"/>
</dbReference>
<sequence length="471" mass="53646">MSIYRLFLHRLRKFPGPWGAKLSRFYVTAASAKKVMYHKEIKQWHEKYGDFIRTGPRELAIVRKSAVQQIYGPASECVKSSWYTQVSSDHTKISIHMTRDWNDHKQRRKAWDRGFSVKAMNTYEPRIASKVELLLDQVKSHIASSKPLDATMWSNLLTFDIMGEVGFGKDFKGLETGIEHPAIKGIHDHMTALGILATVPWFLNLLARIPGASAGYAPFFSWCHNEVKVKQMKYESEKYPQDIISWLIKAYNEKDVSAAPSEIALHEDSRAVIIAGSDTTASTLAEVLFFFSKYPAVQKKLQAKLDAAMPHREWSYEKAKSVGYVEDIIQETLRLKPALLTGGYRTTPANGIFVDGVHIPGNTNVFVPMQLMQTDPRYHPQADEFIPERFGERRVEWKTDQQPWYPFSIGPYSCPGKVLAMVTLRMAISQISLHYDVSFAPGEDGEKFDNEALDTFTTTLPPLMVQFTPRR</sequence>
<dbReference type="InterPro" id="IPR001128">
    <property type="entry name" value="Cyt_P450"/>
</dbReference>
<proteinExistence type="predicted"/>
<keyword evidence="2" id="KW-1185">Reference proteome</keyword>
<dbReference type="Pfam" id="PF00067">
    <property type="entry name" value="p450"/>
    <property type="match status" value="1"/>
</dbReference>
<organism evidence="1 2">
    <name type="scientific">Neofusicoccum ribis</name>
    <dbReference type="NCBI Taxonomy" id="45134"/>
    <lineage>
        <taxon>Eukaryota</taxon>
        <taxon>Fungi</taxon>
        <taxon>Dikarya</taxon>
        <taxon>Ascomycota</taxon>
        <taxon>Pezizomycotina</taxon>
        <taxon>Dothideomycetes</taxon>
        <taxon>Dothideomycetes incertae sedis</taxon>
        <taxon>Botryosphaeriales</taxon>
        <taxon>Botryosphaeriaceae</taxon>
        <taxon>Neofusicoccum</taxon>
    </lineage>
</organism>
<reference evidence="1 2" key="1">
    <citation type="submission" date="2024-02" db="EMBL/GenBank/DDBJ databases">
        <title>De novo assembly and annotation of 12 fungi associated with fruit tree decline syndrome in Ontario, Canada.</title>
        <authorList>
            <person name="Sulman M."/>
            <person name="Ellouze W."/>
            <person name="Ilyukhin E."/>
        </authorList>
    </citation>
    <scope>NUCLEOTIDE SEQUENCE [LARGE SCALE GENOMIC DNA]</scope>
    <source>
        <strain evidence="1 2">M1-105</strain>
    </source>
</reference>
<evidence type="ECO:0008006" key="3">
    <source>
        <dbReference type="Google" id="ProtNLM"/>
    </source>
</evidence>
<dbReference type="EMBL" id="JAJVDC020000263">
    <property type="protein sequence ID" value="KAL1616525.1"/>
    <property type="molecule type" value="Genomic_DNA"/>
</dbReference>
<evidence type="ECO:0000313" key="2">
    <source>
        <dbReference type="Proteomes" id="UP001521116"/>
    </source>
</evidence>
<dbReference type="Gene3D" id="1.10.630.10">
    <property type="entry name" value="Cytochrome P450"/>
    <property type="match status" value="1"/>
</dbReference>
<gene>
    <name evidence="1" type="ORF">SLS56_011391</name>
</gene>
<dbReference type="InterPro" id="IPR002401">
    <property type="entry name" value="Cyt_P450_E_grp-I"/>
</dbReference>
<name>A0ABR3SD76_9PEZI</name>
<dbReference type="Proteomes" id="UP001521116">
    <property type="component" value="Unassembled WGS sequence"/>
</dbReference>
<protein>
    <recommendedName>
        <fullName evidence="3">Cytochrome P450</fullName>
    </recommendedName>
</protein>
<dbReference type="SUPFAM" id="SSF48264">
    <property type="entry name" value="Cytochrome P450"/>
    <property type="match status" value="1"/>
</dbReference>
<dbReference type="PRINTS" id="PR00385">
    <property type="entry name" value="P450"/>
</dbReference>
<accession>A0ABR3SD76</accession>
<evidence type="ECO:0000313" key="1">
    <source>
        <dbReference type="EMBL" id="KAL1616525.1"/>
    </source>
</evidence>